<dbReference type="Proteomes" id="UP000521943">
    <property type="component" value="Unassembled WGS sequence"/>
</dbReference>
<keyword evidence="3" id="KW-1185">Reference proteome</keyword>
<gene>
    <name evidence="2" type="ORF">DFP72DRAFT_1039430</name>
</gene>
<feature type="compositionally biased region" description="Basic and acidic residues" evidence="1">
    <location>
        <begin position="133"/>
        <end position="164"/>
    </location>
</feature>
<dbReference type="EMBL" id="JACGCI010000002">
    <property type="protein sequence ID" value="KAF6765596.1"/>
    <property type="molecule type" value="Genomic_DNA"/>
</dbReference>
<reference evidence="2 3" key="1">
    <citation type="submission" date="2020-07" db="EMBL/GenBank/DDBJ databases">
        <title>Comparative genomics of pyrophilous fungi reveals a link between fire events and developmental genes.</title>
        <authorList>
            <consortium name="DOE Joint Genome Institute"/>
            <person name="Steindorff A.S."/>
            <person name="Carver A."/>
            <person name="Calhoun S."/>
            <person name="Stillman K."/>
            <person name="Liu H."/>
            <person name="Lipzen A."/>
            <person name="Pangilinan J."/>
            <person name="Labutti K."/>
            <person name="Bruns T.D."/>
            <person name="Grigoriev I.V."/>
        </authorList>
    </citation>
    <scope>NUCLEOTIDE SEQUENCE [LARGE SCALE GENOMIC DNA]</scope>
    <source>
        <strain evidence="2 3">CBS 144469</strain>
    </source>
</reference>
<dbReference type="AlphaFoldDB" id="A0A8H6IHF0"/>
<proteinExistence type="predicted"/>
<name>A0A8H6IHF0_9AGAR</name>
<feature type="region of interest" description="Disordered" evidence="1">
    <location>
        <begin position="133"/>
        <end position="221"/>
    </location>
</feature>
<evidence type="ECO:0000256" key="1">
    <source>
        <dbReference type="SAM" id="MobiDB-lite"/>
    </source>
</evidence>
<evidence type="ECO:0000313" key="2">
    <source>
        <dbReference type="EMBL" id="KAF6765596.1"/>
    </source>
</evidence>
<protein>
    <submittedName>
        <fullName evidence="2">Uncharacterized protein</fullName>
    </submittedName>
</protein>
<sequence length="515" mass="58171">MPVIQDQRDKIGYGNIQARTHATKSVRRPCTQRFHIADPSLVVQHSAAHVSMTHEPTTKGIKERSKVNTAQMDEAIMTGTYIQAPERTQPKAVQWYGAQNNRHRHTLHKGQHRSNLNTNYTHSSLLHFEHKLHSQHKPLLEPDRMSEGTTEREDRRTERKEGRDGAWQTSKLRRPVPLTSPRPHQASVLPFRIPSTHCNASPSPVAPPRNTDKENKIPRTAQNELKETQYNETYVPWRKRRRRTLKLEYLHDVRDTTKRHAMYDRIEVLRDELGEELGEGRYDLGGFYGLEGEDYGLVPRATSIQNVLVTQREQGAKRMGRTRYRTIRLHVVVREAWICGIELRKGEIEEVGETKEKDMEGDMVDAGKEQAHASRSARRVWSCLPPVGRIGKGNVAVVVPLDCDDVGGSTGGRLTSTQPAIHLPLSLLSFFIILGYPRGVSLQTLEEDDSSCPSEQFGADAVYGGEGYGIQQSSLYLHSLGYDNGPSDLRRAVRRGIRSLASGASWLSFELASFS</sequence>
<organism evidence="2 3">
    <name type="scientific">Ephemerocybe angulata</name>
    <dbReference type="NCBI Taxonomy" id="980116"/>
    <lineage>
        <taxon>Eukaryota</taxon>
        <taxon>Fungi</taxon>
        <taxon>Dikarya</taxon>
        <taxon>Basidiomycota</taxon>
        <taxon>Agaricomycotina</taxon>
        <taxon>Agaricomycetes</taxon>
        <taxon>Agaricomycetidae</taxon>
        <taxon>Agaricales</taxon>
        <taxon>Agaricineae</taxon>
        <taxon>Psathyrellaceae</taxon>
        <taxon>Ephemerocybe</taxon>
    </lineage>
</organism>
<comment type="caution">
    <text evidence="2">The sequence shown here is derived from an EMBL/GenBank/DDBJ whole genome shotgun (WGS) entry which is preliminary data.</text>
</comment>
<evidence type="ECO:0000313" key="3">
    <source>
        <dbReference type="Proteomes" id="UP000521943"/>
    </source>
</evidence>
<accession>A0A8H6IHF0</accession>